<gene>
    <name evidence="1" type="ORF">GWO68_15755</name>
</gene>
<evidence type="ECO:0000313" key="1">
    <source>
        <dbReference type="EMBL" id="NDK57378.1"/>
    </source>
</evidence>
<accession>A0A6B2H5G6</accession>
<reference evidence="1 2" key="1">
    <citation type="submission" date="2020-01" db="EMBL/GenBank/DDBJ databases">
        <authorList>
            <person name="Kim M.K."/>
        </authorList>
    </citation>
    <scope>NUCLEOTIDE SEQUENCE [LARGE SCALE GENOMIC DNA]</scope>
    <source>
        <strain evidence="1 2">BT213</strain>
    </source>
</reference>
<organism evidence="1 2">
    <name type="scientific">Pontibacter fetidus</name>
    <dbReference type="NCBI Taxonomy" id="2700082"/>
    <lineage>
        <taxon>Bacteria</taxon>
        <taxon>Pseudomonadati</taxon>
        <taxon>Bacteroidota</taxon>
        <taxon>Cytophagia</taxon>
        <taxon>Cytophagales</taxon>
        <taxon>Hymenobacteraceae</taxon>
        <taxon>Pontibacter</taxon>
    </lineage>
</organism>
<comment type="caution">
    <text evidence="1">The sequence shown here is derived from an EMBL/GenBank/DDBJ whole genome shotgun (WGS) entry which is preliminary data.</text>
</comment>
<dbReference type="AlphaFoldDB" id="A0A6B2H5G6"/>
<protein>
    <recommendedName>
        <fullName evidence="3">TIGR02646 family protein</fullName>
    </recommendedName>
</protein>
<keyword evidence="2" id="KW-1185">Reference proteome</keyword>
<dbReference type="Gene3D" id="1.10.30.50">
    <property type="match status" value="1"/>
</dbReference>
<name>A0A6B2H5G6_9BACT</name>
<evidence type="ECO:0008006" key="3">
    <source>
        <dbReference type="Google" id="ProtNLM"/>
    </source>
</evidence>
<dbReference type="Proteomes" id="UP000478546">
    <property type="component" value="Unassembled WGS sequence"/>
</dbReference>
<dbReference type="CDD" id="cd00085">
    <property type="entry name" value="HNHc"/>
    <property type="match status" value="1"/>
</dbReference>
<proteinExistence type="predicted"/>
<dbReference type="EMBL" id="JAAEAA010000025">
    <property type="protein sequence ID" value="NDK57378.1"/>
    <property type="molecule type" value="Genomic_DNA"/>
</dbReference>
<sequence>MIYLNAPLALEVADQQALQAIQQQVNNETDYSTRVSQANQRWKSKPVALFQRVRTALESTCPGARRCGYCEDSLADEIEHIRPKSWFPELSFDPDNYLFACGPCNGPKNNYYAVVDATGILTEAIRSRHQAVEPPPAGQEALLHPRHDNAIEYFFLDLENTFQFKPKFTLNTQQRVRAEYTLKVLHINKDPLCIARKEAFHDFVSRIMSYYLAMQREESLSNLTRYRREILQKQHITVWREMQRQSTSLSFLQELFSLVPDAVEW</sequence>
<dbReference type="InterPro" id="IPR003615">
    <property type="entry name" value="HNH_nuc"/>
</dbReference>
<dbReference type="RefSeq" id="WP_162347436.1">
    <property type="nucleotide sequence ID" value="NZ_JAAEAA010000025.1"/>
</dbReference>
<evidence type="ECO:0000313" key="2">
    <source>
        <dbReference type="Proteomes" id="UP000478546"/>
    </source>
</evidence>